<reference evidence="1" key="1">
    <citation type="submission" date="2014-11" db="EMBL/GenBank/DDBJ databases">
        <authorList>
            <person name="Otto D Thomas"/>
            <person name="Naeem Raeece"/>
        </authorList>
    </citation>
    <scope>NUCLEOTIDE SEQUENCE</scope>
</reference>
<dbReference type="EMBL" id="CDMZ01005868">
    <property type="protein sequence ID" value="CEM55363.1"/>
    <property type="molecule type" value="Genomic_DNA"/>
</dbReference>
<name>A0A0G4IE30_9ALVE</name>
<gene>
    <name evidence="1" type="ORF">Cvel_13481</name>
</gene>
<evidence type="ECO:0000313" key="1">
    <source>
        <dbReference type="EMBL" id="CEM55363.1"/>
    </source>
</evidence>
<dbReference type="VEuPathDB" id="CryptoDB:Cvel_13481"/>
<organism evidence="1">
    <name type="scientific">Chromera velia CCMP2878</name>
    <dbReference type="NCBI Taxonomy" id="1169474"/>
    <lineage>
        <taxon>Eukaryota</taxon>
        <taxon>Sar</taxon>
        <taxon>Alveolata</taxon>
        <taxon>Colpodellida</taxon>
        <taxon>Chromeraceae</taxon>
        <taxon>Chromera</taxon>
    </lineage>
</organism>
<sequence length="78" mass="8808">MEINIIQFDIESDFESLRVKLREGNVTLKTQPEVQATLAVGGKTYFRNVSIEPSLKKEAVRTEMSGWPIIAKAKEKKA</sequence>
<proteinExistence type="predicted"/>
<dbReference type="AlphaFoldDB" id="A0A0G4IE30"/>
<protein>
    <submittedName>
        <fullName evidence="1">Uncharacterized protein</fullName>
    </submittedName>
</protein>
<accession>A0A0G4IE30</accession>